<feature type="transmembrane region" description="Helical" evidence="1">
    <location>
        <begin position="266"/>
        <end position="287"/>
    </location>
</feature>
<feature type="transmembrane region" description="Helical" evidence="1">
    <location>
        <begin position="130"/>
        <end position="147"/>
    </location>
</feature>
<evidence type="ECO:0000313" key="2">
    <source>
        <dbReference type="EMBL" id="OHV31664.1"/>
    </source>
</evidence>
<keyword evidence="1" id="KW-0812">Transmembrane</keyword>
<proteinExistence type="predicted"/>
<feature type="transmembrane region" description="Helical" evidence="1">
    <location>
        <begin position="71"/>
        <end position="89"/>
    </location>
</feature>
<evidence type="ECO:0000256" key="1">
    <source>
        <dbReference type="SAM" id="Phobius"/>
    </source>
</evidence>
<feature type="transmembrane region" description="Helical" evidence="1">
    <location>
        <begin position="168"/>
        <end position="186"/>
    </location>
</feature>
<feature type="transmembrane region" description="Helical" evidence="1">
    <location>
        <begin position="206"/>
        <end position="223"/>
    </location>
</feature>
<comment type="caution">
    <text evidence="2">The sequence shown here is derived from an EMBL/GenBank/DDBJ whole genome shotgun (WGS) entry which is preliminary data.</text>
</comment>
<accession>A0A1S1QH89</accession>
<dbReference type="OrthoDB" id="3207535at2"/>
<evidence type="ECO:0000313" key="3">
    <source>
        <dbReference type="Proteomes" id="UP000179627"/>
    </source>
</evidence>
<dbReference type="RefSeq" id="WP_071088152.1">
    <property type="nucleotide sequence ID" value="NZ_MBLM01000142.1"/>
</dbReference>
<protein>
    <submittedName>
        <fullName evidence="2">Uncharacterized protein</fullName>
    </submittedName>
</protein>
<gene>
    <name evidence="2" type="ORF">CC117_25360</name>
</gene>
<name>A0A1S1QH89_9ACTN</name>
<reference evidence="3" key="1">
    <citation type="submission" date="2016-07" db="EMBL/GenBank/DDBJ databases">
        <title>Sequence Frankia sp. strain CcI1.17.</title>
        <authorList>
            <person name="Ghodhbane-Gtari F."/>
            <person name="Swanson E."/>
            <person name="Gueddou A."/>
            <person name="Morris K."/>
            <person name="Hezbri K."/>
            <person name="Ktari A."/>
            <person name="Nouioui I."/>
            <person name="Abebe-Akele F."/>
            <person name="Simpson S."/>
            <person name="Thomas K."/>
            <person name="Gtari M."/>
            <person name="Tisa L.S."/>
            <person name="Hurst S."/>
        </authorList>
    </citation>
    <scope>NUCLEOTIDE SEQUENCE [LARGE SCALE GENOMIC DNA]</scope>
    <source>
        <strain evidence="3">Cc1.17</strain>
    </source>
</reference>
<feature type="transmembrane region" description="Helical" evidence="1">
    <location>
        <begin position="230"/>
        <end position="251"/>
    </location>
</feature>
<keyword evidence="1" id="KW-0472">Membrane</keyword>
<dbReference type="AlphaFoldDB" id="A0A1S1QH89"/>
<keyword evidence="1" id="KW-1133">Transmembrane helix</keyword>
<sequence>MTDIVSEPHAEADHASAAVATAADFPVPRPLLTMTGIEFVVLFFTGTGLAFQYKLTARLWPWADLTLFNSRFLGAIYLTSLVAVACLLATRRWSPARVVAPMIGIFTLCVIVVSTAYPSRFAFSDRPLPVIGWFVLYVALPACAFWYTWRLRGRGRAAGVATPVAWRYWLRLFAVLMTGQAVGLLAAPKQVTEFWPWTVDPFHGQLYAATFLAGGVGAWLVSVRATRAELLTVGLTQASFGLFAIGGAALVDLDTGVVEWSDPGTTAWLAMMSFCAASGFAVIARSLQTAGRPARLTSDLDAPV</sequence>
<feature type="transmembrane region" description="Helical" evidence="1">
    <location>
        <begin position="31"/>
        <end position="51"/>
    </location>
</feature>
<feature type="transmembrane region" description="Helical" evidence="1">
    <location>
        <begin position="98"/>
        <end position="118"/>
    </location>
</feature>
<dbReference type="EMBL" id="MBLM01000142">
    <property type="protein sequence ID" value="OHV31664.1"/>
    <property type="molecule type" value="Genomic_DNA"/>
</dbReference>
<dbReference type="Proteomes" id="UP000179627">
    <property type="component" value="Unassembled WGS sequence"/>
</dbReference>
<keyword evidence="3" id="KW-1185">Reference proteome</keyword>
<organism evidence="2 3">
    <name type="scientific">Parafrankia colletiae</name>
    <dbReference type="NCBI Taxonomy" id="573497"/>
    <lineage>
        <taxon>Bacteria</taxon>
        <taxon>Bacillati</taxon>
        <taxon>Actinomycetota</taxon>
        <taxon>Actinomycetes</taxon>
        <taxon>Frankiales</taxon>
        <taxon>Frankiaceae</taxon>
        <taxon>Parafrankia</taxon>
    </lineage>
</organism>